<sequence>MKTIEQLKQEIGRTITAFEVGGFRPLNTIEESWIARVTAYKEEEGIPLDDQGREMIPLLQLYLSNLPFVPKALEGIVLLTVFMSYEFPEQLEPMGNKWVIRTYDSLEGVVQKELTNKDSILHPFPLKPRLEQVDYPIWDGGGLTLEQEDRICEMEDEGVMESYYDVFDAHCYDTKLGGYPSYCQSGIGVYEEYGEGYEFVFQISTNEKVNLNVVDNGSFMFAYNKQSKGWSIYYDFY</sequence>
<dbReference type="GeneID" id="66976381"/>
<dbReference type="Gene3D" id="2.30.320.10">
    <property type="entry name" value="YwqG-like"/>
    <property type="match status" value="1"/>
</dbReference>
<gene>
    <name evidence="1" type="ORF">AS202_17975</name>
</gene>
<reference evidence="1 2" key="1">
    <citation type="journal article" date="2016" name="J. Zhejiang Univ. Sci. B">
        <title>Antibiotic resistance mechanisms of Myroides sp.</title>
        <authorList>
            <person name="Hu S."/>
            <person name="Yuan S."/>
            <person name="Qu H."/>
            <person name="Jiang T."/>
            <person name="Zhou Y."/>
            <person name="Wang M."/>
            <person name="Ming D."/>
        </authorList>
    </citation>
    <scope>NUCLEOTIDE SEQUENCE [LARGE SCALE GENOMIC DNA]</scope>
    <source>
        <strain evidence="1 2">PR63039</strain>
    </source>
</reference>
<dbReference type="InterPro" id="IPR035948">
    <property type="entry name" value="YwqG-like_sf"/>
</dbReference>
<dbReference type="eggNOG" id="COG3878">
    <property type="taxonomic scope" value="Bacteria"/>
</dbReference>
<dbReference type="Proteomes" id="UP000069030">
    <property type="component" value="Chromosome"/>
</dbReference>
<dbReference type="SUPFAM" id="SSF103032">
    <property type="entry name" value="Hypothetical protein YwqG"/>
    <property type="match status" value="1"/>
</dbReference>
<evidence type="ECO:0000313" key="2">
    <source>
        <dbReference type="Proteomes" id="UP000069030"/>
    </source>
</evidence>
<proteinExistence type="predicted"/>
<dbReference type="KEGG" id="mod:AS202_17975"/>
<protein>
    <submittedName>
        <fullName evidence="1">Uncharacterized protein</fullName>
    </submittedName>
</protein>
<dbReference type="RefSeq" id="WP_058699810.1">
    <property type="nucleotide sequence ID" value="NZ_BCMQ01000016.1"/>
</dbReference>
<name>A0A0S7ELC0_9FLAO</name>
<accession>A0A0S7ELC0</accession>
<dbReference type="EMBL" id="CP013690">
    <property type="protein sequence ID" value="ALU27918.1"/>
    <property type="molecule type" value="Genomic_DNA"/>
</dbReference>
<dbReference type="AlphaFoldDB" id="A0A0S7ELC0"/>
<evidence type="ECO:0000313" key="1">
    <source>
        <dbReference type="EMBL" id="ALU27918.1"/>
    </source>
</evidence>
<organism evidence="1 2">
    <name type="scientific">Myroides odoratimimus</name>
    <dbReference type="NCBI Taxonomy" id="76832"/>
    <lineage>
        <taxon>Bacteria</taxon>
        <taxon>Pseudomonadati</taxon>
        <taxon>Bacteroidota</taxon>
        <taxon>Flavobacteriia</taxon>
        <taxon>Flavobacteriales</taxon>
        <taxon>Flavobacteriaceae</taxon>
        <taxon>Myroides</taxon>
    </lineage>
</organism>